<dbReference type="GO" id="GO:0005829">
    <property type="term" value="C:cytosol"/>
    <property type="evidence" value="ECO:0007669"/>
    <property type="project" value="TreeGrafter"/>
</dbReference>
<sequence>MEIRNSVALVTGANRGLGRHLAAGLLERGARKVYAAARNPEAVDLPGATPLRLDITDPDSVAAAAAAAGDVTVLVNNAGSGTGATLLDGDPTDIRLEMETHFFGTLAVTRAFAPLIAANGGGAVLNVLSVLSWIHLPSSGAYNAAKAAEWALTNALRLELAPRGITTTALHVGYMDTDMVAHLDVPKSDPAAIAALALDGVRDGALEVVADEISRNVRSGLSAELPVLYPQLTAAHAG</sequence>
<dbReference type="RefSeq" id="WP_142102427.1">
    <property type="nucleotide sequence ID" value="NZ_VFPH01000001.1"/>
</dbReference>
<dbReference type="OrthoDB" id="3212478at2"/>
<dbReference type="Proteomes" id="UP000319818">
    <property type="component" value="Unassembled WGS sequence"/>
</dbReference>
<proteinExistence type="inferred from homology"/>
<evidence type="ECO:0000256" key="2">
    <source>
        <dbReference type="ARBA" id="ARBA00023002"/>
    </source>
</evidence>
<dbReference type="GO" id="GO:0016491">
    <property type="term" value="F:oxidoreductase activity"/>
    <property type="evidence" value="ECO:0007669"/>
    <property type="project" value="UniProtKB-KW"/>
</dbReference>
<dbReference type="AlphaFoldDB" id="A0A543GA76"/>
<keyword evidence="5" id="KW-1185">Reference proteome</keyword>
<dbReference type="SUPFAM" id="SSF51735">
    <property type="entry name" value="NAD(P)-binding Rossmann-fold domains"/>
    <property type="match status" value="1"/>
</dbReference>
<dbReference type="PANTHER" id="PTHR43391">
    <property type="entry name" value="RETINOL DEHYDROGENASE-RELATED"/>
    <property type="match status" value="1"/>
</dbReference>
<comment type="caution">
    <text evidence="4">The sequence shown here is derived from an EMBL/GenBank/DDBJ whole genome shotgun (WGS) entry which is preliminary data.</text>
</comment>
<keyword evidence="2" id="KW-0560">Oxidoreductase</keyword>
<organism evidence="4 5">
    <name type="scientific">Pseudonocardia cypriaca</name>
    <dbReference type="NCBI Taxonomy" id="882449"/>
    <lineage>
        <taxon>Bacteria</taxon>
        <taxon>Bacillati</taxon>
        <taxon>Actinomycetota</taxon>
        <taxon>Actinomycetes</taxon>
        <taxon>Pseudonocardiales</taxon>
        <taxon>Pseudonocardiaceae</taxon>
        <taxon>Pseudonocardia</taxon>
    </lineage>
</organism>
<evidence type="ECO:0000313" key="5">
    <source>
        <dbReference type="Proteomes" id="UP000319818"/>
    </source>
</evidence>
<accession>A0A543GA76</accession>
<dbReference type="NCBIfam" id="NF006119">
    <property type="entry name" value="PRK08264.1-5"/>
    <property type="match status" value="1"/>
</dbReference>
<evidence type="ECO:0000313" key="4">
    <source>
        <dbReference type="EMBL" id="TQM42874.1"/>
    </source>
</evidence>
<dbReference type="PRINTS" id="PR00081">
    <property type="entry name" value="GDHRDH"/>
</dbReference>
<evidence type="ECO:0000256" key="3">
    <source>
        <dbReference type="RuleBase" id="RU000363"/>
    </source>
</evidence>
<dbReference type="PRINTS" id="PR00080">
    <property type="entry name" value="SDRFAMILY"/>
</dbReference>
<gene>
    <name evidence="4" type="ORF">FB388_0210</name>
</gene>
<protein>
    <submittedName>
        <fullName evidence="4">Short-subunit dehydrogenase</fullName>
    </submittedName>
</protein>
<reference evidence="4 5" key="1">
    <citation type="submission" date="2019-06" db="EMBL/GenBank/DDBJ databases">
        <title>Sequencing the genomes of 1000 actinobacteria strains.</title>
        <authorList>
            <person name="Klenk H.-P."/>
        </authorList>
    </citation>
    <scope>NUCLEOTIDE SEQUENCE [LARGE SCALE GENOMIC DNA]</scope>
    <source>
        <strain evidence="4 5">DSM 45511</strain>
    </source>
</reference>
<dbReference type="EMBL" id="VFPH01000001">
    <property type="protein sequence ID" value="TQM42874.1"/>
    <property type="molecule type" value="Genomic_DNA"/>
</dbReference>
<dbReference type="PANTHER" id="PTHR43391:SF91">
    <property type="entry name" value="OS04G0390700 PROTEIN"/>
    <property type="match status" value="1"/>
</dbReference>
<evidence type="ECO:0000256" key="1">
    <source>
        <dbReference type="ARBA" id="ARBA00006484"/>
    </source>
</evidence>
<dbReference type="Pfam" id="PF00106">
    <property type="entry name" value="adh_short"/>
    <property type="match status" value="1"/>
</dbReference>
<name>A0A543GA76_9PSEU</name>
<dbReference type="Gene3D" id="3.40.50.720">
    <property type="entry name" value="NAD(P)-binding Rossmann-like Domain"/>
    <property type="match status" value="1"/>
</dbReference>
<dbReference type="InterPro" id="IPR002347">
    <property type="entry name" value="SDR_fam"/>
</dbReference>
<comment type="similarity">
    <text evidence="1 3">Belongs to the short-chain dehydrogenases/reductases (SDR) family.</text>
</comment>
<dbReference type="InterPro" id="IPR036291">
    <property type="entry name" value="NAD(P)-bd_dom_sf"/>
</dbReference>